<dbReference type="Proteomes" id="UP000825933">
    <property type="component" value="Unassembled WGS sequence"/>
</dbReference>
<reference evidence="2" key="1">
    <citation type="journal article" date="2022" name="Microbiol. Resour. Announc.">
        <title>Draft Genome Sequence of a Methanogenic Archaeon from West Spitsbergen Permafrost.</title>
        <authorList>
            <person name="Trubitsyn V."/>
            <person name="Rivkina E."/>
            <person name="Shcherbakova V."/>
        </authorList>
    </citation>
    <scope>NUCLEOTIDE SEQUENCE [LARGE SCALE GENOMIC DNA]</scope>
    <source>
        <strain evidence="2">VT</strain>
    </source>
</reference>
<gene>
    <name evidence="1" type="ORF">K8N75_01415</name>
</gene>
<evidence type="ECO:0000313" key="2">
    <source>
        <dbReference type="Proteomes" id="UP000825933"/>
    </source>
</evidence>
<name>A0A8T5UYQ8_9EURY</name>
<protein>
    <submittedName>
        <fullName evidence="1">Uncharacterized protein</fullName>
    </submittedName>
</protein>
<keyword evidence="2" id="KW-1185">Reference proteome</keyword>
<dbReference type="RefSeq" id="WP_223790388.1">
    <property type="nucleotide sequence ID" value="NZ_JAIOUQ010000003.1"/>
</dbReference>
<dbReference type="EMBL" id="JAIOUQ010000003">
    <property type="protein sequence ID" value="MBZ2164711.1"/>
    <property type="molecule type" value="Genomic_DNA"/>
</dbReference>
<comment type="caution">
    <text evidence="1">The sequence shown here is derived from an EMBL/GenBank/DDBJ whole genome shotgun (WGS) entry which is preliminary data.</text>
</comment>
<sequence length="249" mass="28081">MFEGKIKISQSEIPRTLLGTSPFIAAAQFGHRARLYQLDLYNNPENILKIIKKSYELGITGIQVLPYPPVVEALIWAQEAGYDMNVMGTVRPGKENEDIKLFSDLKASSMLLHANITDDKDWNFIEEKLQLIKDEKIVSGLVTHMPFQITDSLLKSPVLDLFELYMVPVNKLGYLMDCDTYGIEERTNFNNMIKSINKIVIAKKILAAGILKPEEAFDYLKTADFVDIVTIGIASEKEAQETFTLLASK</sequence>
<proteinExistence type="predicted"/>
<dbReference type="AlphaFoldDB" id="A0A8T5UYQ8"/>
<organism evidence="1 2">
    <name type="scientific">Methanobacterium spitsbergense</name>
    <dbReference type="NCBI Taxonomy" id="2874285"/>
    <lineage>
        <taxon>Archaea</taxon>
        <taxon>Methanobacteriati</taxon>
        <taxon>Methanobacteriota</taxon>
        <taxon>Methanomada group</taxon>
        <taxon>Methanobacteria</taxon>
        <taxon>Methanobacteriales</taxon>
        <taxon>Methanobacteriaceae</taxon>
        <taxon>Methanobacterium</taxon>
    </lineage>
</organism>
<evidence type="ECO:0000313" key="1">
    <source>
        <dbReference type="EMBL" id="MBZ2164711.1"/>
    </source>
</evidence>
<accession>A0A8T5UYQ8</accession>